<dbReference type="GeneID" id="83606159"/>
<feature type="transmembrane region" description="Helical" evidence="1">
    <location>
        <begin position="20"/>
        <end position="37"/>
    </location>
</feature>
<dbReference type="InterPro" id="IPR020215">
    <property type="entry name" value="EbsA-like"/>
</dbReference>
<evidence type="ECO:0000313" key="2">
    <source>
        <dbReference type="EMBL" id="MDZ5760483.1"/>
    </source>
</evidence>
<accession>A0AAW9KED2</accession>
<dbReference type="EMBL" id="JAVBVO010000005">
    <property type="protein sequence ID" value="MDZ5760483.1"/>
    <property type="molecule type" value="Genomic_DNA"/>
</dbReference>
<evidence type="ECO:0000256" key="1">
    <source>
        <dbReference type="SAM" id="Phobius"/>
    </source>
</evidence>
<comment type="caution">
    <text evidence="2">The sequence shown here is derived from an EMBL/GenBank/DDBJ whole genome shotgun (WGS) entry which is preliminary data.</text>
</comment>
<dbReference type="AlphaFoldDB" id="A0AAW9KED2"/>
<dbReference type="Proteomes" id="UP001290462">
    <property type="component" value="Unassembled WGS sequence"/>
</dbReference>
<keyword evidence="1" id="KW-0812">Transmembrane</keyword>
<sequence length="164" mass="19111">MKNEDKKNYRLSLEPAYQVIYWSVSSILFSISLIGILEIQRANAISIIFALLFVTSVYLGMGSHLIIQQNKIYLNYLRGIKKTDISIDEIGHATVYRWGQDLEMKNDEHSVVLYFFNKKNKQLFWKKFLEMYPEVSVTKDEDTVSYIHGATVENRMDTVKKATN</sequence>
<proteinExistence type="predicted"/>
<feature type="transmembrane region" description="Helical" evidence="1">
    <location>
        <begin position="44"/>
        <end position="67"/>
    </location>
</feature>
<dbReference type="Pfam" id="PF17255">
    <property type="entry name" value="EbsA"/>
    <property type="match status" value="1"/>
</dbReference>
<protein>
    <submittedName>
        <fullName evidence="2">EbsA family protein</fullName>
    </submittedName>
</protein>
<evidence type="ECO:0000313" key="3">
    <source>
        <dbReference type="Proteomes" id="UP001290462"/>
    </source>
</evidence>
<organism evidence="2 3">
    <name type="scientific">Carnobacterium maltaromaticum</name>
    <name type="common">Carnobacterium piscicola</name>
    <dbReference type="NCBI Taxonomy" id="2751"/>
    <lineage>
        <taxon>Bacteria</taxon>
        <taxon>Bacillati</taxon>
        <taxon>Bacillota</taxon>
        <taxon>Bacilli</taxon>
        <taxon>Lactobacillales</taxon>
        <taxon>Carnobacteriaceae</taxon>
        <taxon>Carnobacterium</taxon>
    </lineage>
</organism>
<reference evidence="2" key="1">
    <citation type="submission" date="2023-08" db="EMBL/GenBank/DDBJ databases">
        <title>Genomic characterization of piscicolin 126 produced by Carnobacterium maltaromaticum CM22 strain isolated from salmon (Salmo salar).</title>
        <authorList>
            <person name="Gonzalez-Gragera E."/>
            <person name="Garcia-Lopez J.D."/>
            <person name="Teso-Perez C."/>
            <person name="Gimenez-Hernandez I."/>
            <person name="Peralta-Sanchez J.M."/>
            <person name="Valdivia E."/>
            <person name="Montalban-Lopez M."/>
            <person name="Martin-Platero A.M."/>
            <person name="Banos A."/>
            <person name="Martinez-Bueno M."/>
        </authorList>
    </citation>
    <scope>NUCLEOTIDE SEQUENCE</scope>
    <source>
        <strain evidence="2">CM22</strain>
    </source>
</reference>
<dbReference type="RefSeq" id="WP_010052955.1">
    <property type="nucleotide sequence ID" value="NZ_BJOJ01000007.1"/>
</dbReference>
<gene>
    <name evidence="2" type="ORF">RAK27_17725</name>
</gene>
<name>A0AAW9KED2_CARML</name>
<keyword evidence="1" id="KW-0472">Membrane</keyword>
<keyword evidence="1" id="KW-1133">Transmembrane helix</keyword>